<reference evidence="1 2" key="1">
    <citation type="submission" date="2019-06" db="EMBL/GenBank/DDBJ databases">
        <title>Whole genome shotgun sequence of Zoogloea ramigera NBRC 15342.</title>
        <authorList>
            <person name="Hosoyama A."/>
            <person name="Uohara A."/>
            <person name="Ohji S."/>
            <person name="Ichikawa N."/>
        </authorList>
    </citation>
    <scope>NUCLEOTIDE SEQUENCE [LARGE SCALE GENOMIC DNA]</scope>
    <source>
        <strain evidence="1 2">NBRC 15342</strain>
    </source>
</reference>
<organism evidence="1 2">
    <name type="scientific">Zoogloea ramigera</name>
    <dbReference type="NCBI Taxonomy" id="350"/>
    <lineage>
        <taxon>Bacteria</taxon>
        <taxon>Pseudomonadati</taxon>
        <taxon>Pseudomonadota</taxon>
        <taxon>Betaproteobacteria</taxon>
        <taxon>Rhodocyclales</taxon>
        <taxon>Zoogloeaceae</taxon>
        <taxon>Zoogloea</taxon>
    </lineage>
</organism>
<comment type="caution">
    <text evidence="1">The sequence shown here is derived from an EMBL/GenBank/DDBJ whole genome shotgun (WGS) entry which is preliminary data.</text>
</comment>
<gene>
    <name evidence="1" type="ORF">ZRA01_15780</name>
</gene>
<name>A0A4Y4CRC0_ZOORA</name>
<protein>
    <submittedName>
        <fullName evidence="1">Uncharacterized protein</fullName>
    </submittedName>
</protein>
<dbReference type="AlphaFoldDB" id="A0A4Y4CRC0"/>
<accession>A0A4Y4CRC0</accession>
<evidence type="ECO:0000313" key="1">
    <source>
        <dbReference type="EMBL" id="GEC95505.1"/>
    </source>
</evidence>
<keyword evidence="2" id="KW-1185">Reference proteome</keyword>
<evidence type="ECO:0000313" key="2">
    <source>
        <dbReference type="Proteomes" id="UP000318422"/>
    </source>
</evidence>
<sequence>MRRPGFARWGGVYNPVLMPAPAVGVSEPQAKSMFRDALDALRAGLRLLASFNGSDHK</sequence>
<proteinExistence type="predicted"/>
<dbReference type="Proteomes" id="UP000318422">
    <property type="component" value="Unassembled WGS sequence"/>
</dbReference>
<dbReference type="EMBL" id="BJNV01000021">
    <property type="protein sequence ID" value="GEC95505.1"/>
    <property type="molecule type" value="Genomic_DNA"/>
</dbReference>